<proteinExistence type="predicted"/>
<dbReference type="OrthoDB" id="5135119at2759"/>
<dbReference type="Pfam" id="PF08190">
    <property type="entry name" value="PIH1"/>
    <property type="match status" value="1"/>
</dbReference>
<reference evidence="2" key="2">
    <citation type="submission" date="2020-01" db="EMBL/GenBank/DDBJ databases">
        <authorList>
            <person name="Korhonen P.K.K."/>
            <person name="Guangxu M.G."/>
            <person name="Wang T.W."/>
            <person name="Stroehlein A.J.S."/>
            <person name="Young N.D."/>
            <person name="Ang C.-S.A."/>
            <person name="Fernando D.W.F."/>
            <person name="Lu H.L."/>
            <person name="Taylor S.T."/>
            <person name="Ehtesham M.E.M."/>
            <person name="Najaraj S.H.N."/>
            <person name="Harsha G.H.G."/>
            <person name="Madugundu A.M."/>
            <person name="Renuse S.R."/>
            <person name="Holt D.H."/>
            <person name="Pandey A.P."/>
            <person name="Papenfuss A.P."/>
            <person name="Gasser R.B.G."/>
            <person name="Fischer K.F."/>
        </authorList>
    </citation>
    <scope>NUCLEOTIDE SEQUENCE</scope>
    <source>
        <strain evidence="2">SSS_KF_BRIS2020</strain>
    </source>
</reference>
<reference evidence="4" key="1">
    <citation type="journal article" date="2020" name="PLoS Negl. Trop. Dis.">
        <title>High-quality nuclear genome for Sarcoptes scabiei-A critical resource for a neglected parasite.</title>
        <authorList>
            <person name="Korhonen P.K."/>
            <person name="Gasser R.B."/>
            <person name="Ma G."/>
            <person name="Wang T."/>
            <person name="Stroehlein A.J."/>
            <person name="Young N.D."/>
            <person name="Ang C.S."/>
            <person name="Fernando D.D."/>
            <person name="Lu H.C."/>
            <person name="Taylor S."/>
            <person name="Reynolds S.L."/>
            <person name="Mofiz E."/>
            <person name="Najaraj S.H."/>
            <person name="Gowda H."/>
            <person name="Madugundu A."/>
            <person name="Renuse S."/>
            <person name="Holt D."/>
            <person name="Pandey A."/>
            <person name="Papenfuss A.T."/>
            <person name="Fischer K."/>
        </authorList>
    </citation>
    <scope>NUCLEOTIDE SEQUENCE [LARGE SCALE GENOMIC DNA]</scope>
</reference>
<organism evidence="2">
    <name type="scientific">Sarcoptes scabiei</name>
    <name type="common">Itch mite</name>
    <name type="synonym">Acarus scabiei</name>
    <dbReference type="NCBI Taxonomy" id="52283"/>
    <lineage>
        <taxon>Eukaryota</taxon>
        <taxon>Metazoa</taxon>
        <taxon>Ecdysozoa</taxon>
        <taxon>Arthropoda</taxon>
        <taxon>Chelicerata</taxon>
        <taxon>Arachnida</taxon>
        <taxon>Acari</taxon>
        <taxon>Acariformes</taxon>
        <taxon>Sarcoptiformes</taxon>
        <taxon>Astigmata</taxon>
        <taxon>Psoroptidia</taxon>
        <taxon>Sarcoptoidea</taxon>
        <taxon>Sarcoptidae</taxon>
        <taxon>Sarcoptinae</taxon>
        <taxon>Sarcoptes</taxon>
    </lineage>
</organism>
<name>A0A834VCJ0_SARSC</name>
<evidence type="ECO:0000259" key="1">
    <source>
        <dbReference type="Pfam" id="PF08190"/>
    </source>
</evidence>
<accession>A0A834VCJ0</accession>
<evidence type="ECO:0000313" key="2">
    <source>
        <dbReference type="EMBL" id="KAF7490304.1"/>
    </source>
</evidence>
<protein>
    <recommendedName>
        <fullName evidence="1">PIH1 N-terminal domain-containing protein</fullName>
    </recommendedName>
</protein>
<dbReference type="EMBL" id="WVUK01000062">
    <property type="protein sequence ID" value="KAF7490304.1"/>
    <property type="molecule type" value="Genomic_DNA"/>
</dbReference>
<reference evidence="3" key="3">
    <citation type="submission" date="2022-06" db="UniProtKB">
        <authorList>
            <consortium name="EnsemblMetazoa"/>
        </authorList>
    </citation>
    <scope>IDENTIFICATION</scope>
</reference>
<feature type="domain" description="PIH1 N-terminal" evidence="1">
    <location>
        <begin position="62"/>
        <end position="138"/>
    </location>
</feature>
<dbReference type="Proteomes" id="UP000070412">
    <property type="component" value="Unassembled WGS sequence"/>
</dbReference>
<evidence type="ECO:0000313" key="4">
    <source>
        <dbReference type="Proteomes" id="UP000070412"/>
    </source>
</evidence>
<sequence length="283" mass="32456">MEILRDSKSISKPDDPRASPFKALNVDSTVDLKSIKPAFVQPPSHKLTIEILMKELDSPQSDYSHFTLPIIIKKLFWTKDNSNNPARMTFVVMNSAFYEEISKTPLIKQHVATMIENSCEEKFNFDLDRNSVILKNKKIQLPDLDKEAFGFDPKSMELSREDVNKIVIKSKVDKLFKQNNDAARLDVDQSDATSNDTNEVDDDKLGINIVLNIQEEIVLIKIKLPQVENLEKCLHLQMNDDRVVLSNGSEILQDFFLPFHLKYQSVKARIQKKNLLIECPVLL</sequence>
<keyword evidence="4" id="KW-1185">Reference proteome</keyword>
<dbReference type="EnsemblMetazoa" id="SSS_3791s_mrna">
    <property type="protein sequence ID" value="KAF7490304.1"/>
    <property type="gene ID" value="SSS_3791"/>
</dbReference>
<dbReference type="InterPro" id="IPR012981">
    <property type="entry name" value="PIH1_N"/>
</dbReference>
<dbReference type="AlphaFoldDB" id="A0A834VCJ0"/>
<evidence type="ECO:0000313" key="3">
    <source>
        <dbReference type="EnsemblMetazoa" id="KAF7490304.1"/>
    </source>
</evidence>
<gene>
    <name evidence="2" type="ORF">SSS_3791</name>
</gene>